<dbReference type="NCBIfam" id="TIGR00797">
    <property type="entry name" value="matE"/>
    <property type="match status" value="1"/>
</dbReference>
<comment type="subcellular location">
    <subcellularLocation>
        <location evidence="1">Cell membrane</location>
        <topology evidence="1">Multi-pass membrane protein</topology>
    </subcellularLocation>
</comment>
<dbReference type="EMBL" id="VSSQ01028767">
    <property type="protein sequence ID" value="MPM78617.1"/>
    <property type="molecule type" value="Genomic_DNA"/>
</dbReference>
<feature type="transmembrane region" description="Helical" evidence="10">
    <location>
        <begin position="71"/>
        <end position="89"/>
    </location>
</feature>
<dbReference type="InterPro" id="IPR045070">
    <property type="entry name" value="MATE_MepA-like"/>
</dbReference>
<feature type="transmembrane region" description="Helical" evidence="10">
    <location>
        <begin position="165"/>
        <end position="189"/>
    </location>
</feature>
<dbReference type="CDD" id="cd13143">
    <property type="entry name" value="MATE_MepA_like"/>
    <property type="match status" value="1"/>
</dbReference>
<accession>A0A645CNX5</accession>
<organism evidence="11">
    <name type="scientific">bioreactor metagenome</name>
    <dbReference type="NCBI Taxonomy" id="1076179"/>
    <lineage>
        <taxon>unclassified sequences</taxon>
        <taxon>metagenomes</taxon>
        <taxon>ecological metagenomes</taxon>
    </lineage>
</organism>
<feature type="transmembrane region" description="Helical" evidence="10">
    <location>
        <begin position="372"/>
        <end position="389"/>
    </location>
</feature>
<dbReference type="PIRSF" id="PIRSF006603">
    <property type="entry name" value="DinF"/>
    <property type="match status" value="1"/>
</dbReference>
<dbReference type="AlphaFoldDB" id="A0A645CNX5"/>
<dbReference type="PANTHER" id="PTHR43823">
    <property type="entry name" value="SPORULATION PROTEIN YKVU"/>
    <property type="match status" value="1"/>
</dbReference>
<comment type="caution">
    <text evidence="11">The sequence shown here is derived from an EMBL/GenBank/DDBJ whole genome shotgun (WGS) entry which is preliminary data.</text>
</comment>
<feature type="transmembrane region" description="Helical" evidence="10">
    <location>
        <begin position="109"/>
        <end position="130"/>
    </location>
</feature>
<gene>
    <name evidence="11" type="primary">mepA_74</name>
    <name evidence="11" type="ORF">SDC9_125628</name>
</gene>
<evidence type="ECO:0000256" key="5">
    <source>
        <dbReference type="ARBA" id="ARBA00022475"/>
    </source>
</evidence>
<evidence type="ECO:0000256" key="10">
    <source>
        <dbReference type="SAM" id="Phobius"/>
    </source>
</evidence>
<evidence type="ECO:0000256" key="8">
    <source>
        <dbReference type="ARBA" id="ARBA00023136"/>
    </source>
</evidence>
<feature type="transmembrane region" description="Helical" evidence="10">
    <location>
        <begin position="395"/>
        <end position="412"/>
    </location>
</feature>
<dbReference type="PANTHER" id="PTHR43823:SF3">
    <property type="entry name" value="MULTIDRUG EXPORT PROTEIN MEPA"/>
    <property type="match status" value="1"/>
</dbReference>
<proteinExistence type="inferred from homology"/>
<feature type="transmembrane region" description="Helical" evidence="10">
    <location>
        <begin position="242"/>
        <end position="266"/>
    </location>
</feature>
<evidence type="ECO:0000256" key="7">
    <source>
        <dbReference type="ARBA" id="ARBA00022989"/>
    </source>
</evidence>
<feature type="transmembrane region" description="Helical" evidence="10">
    <location>
        <begin position="209"/>
        <end position="236"/>
    </location>
</feature>
<dbReference type="GO" id="GO:0015297">
    <property type="term" value="F:antiporter activity"/>
    <property type="evidence" value="ECO:0007669"/>
    <property type="project" value="InterPro"/>
</dbReference>
<keyword evidence="9" id="KW-0046">Antibiotic resistance</keyword>
<keyword evidence="8 10" id="KW-0472">Membrane</keyword>
<evidence type="ECO:0000313" key="11">
    <source>
        <dbReference type="EMBL" id="MPM78617.1"/>
    </source>
</evidence>
<evidence type="ECO:0000256" key="6">
    <source>
        <dbReference type="ARBA" id="ARBA00022692"/>
    </source>
</evidence>
<keyword evidence="4" id="KW-0813">Transport</keyword>
<dbReference type="GO" id="GO:0046677">
    <property type="term" value="P:response to antibiotic"/>
    <property type="evidence" value="ECO:0007669"/>
    <property type="project" value="UniProtKB-KW"/>
</dbReference>
<keyword evidence="6 10" id="KW-0812">Transmembrane</keyword>
<evidence type="ECO:0000256" key="9">
    <source>
        <dbReference type="ARBA" id="ARBA00023251"/>
    </source>
</evidence>
<evidence type="ECO:0000256" key="2">
    <source>
        <dbReference type="ARBA" id="ARBA00008417"/>
    </source>
</evidence>
<name>A0A645CNX5_9ZZZZ</name>
<feature type="transmembrane region" description="Helical" evidence="10">
    <location>
        <begin position="287"/>
        <end position="310"/>
    </location>
</feature>
<protein>
    <recommendedName>
        <fullName evidence="3">Multidrug export protein MepA</fullName>
    </recommendedName>
</protein>
<dbReference type="InterPro" id="IPR051327">
    <property type="entry name" value="MATE_MepA_subfamily"/>
</dbReference>
<evidence type="ECO:0000256" key="4">
    <source>
        <dbReference type="ARBA" id="ARBA00022448"/>
    </source>
</evidence>
<feature type="transmembrane region" description="Helical" evidence="10">
    <location>
        <begin position="25"/>
        <end position="51"/>
    </location>
</feature>
<keyword evidence="5" id="KW-1003">Cell membrane</keyword>
<dbReference type="InterPro" id="IPR002528">
    <property type="entry name" value="MATE_fam"/>
</dbReference>
<feature type="transmembrane region" description="Helical" evidence="10">
    <location>
        <begin position="137"/>
        <end position="159"/>
    </location>
</feature>
<reference evidence="11" key="1">
    <citation type="submission" date="2019-08" db="EMBL/GenBank/DDBJ databases">
        <authorList>
            <person name="Kucharzyk K."/>
            <person name="Murdoch R.W."/>
            <person name="Higgins S."/>
            <person name="Loffler F."/>
        </authorList>
    </citation>
    <scope>NUCLEOTIDE SEQUENCE</scope>
</reference>
<dbReference type="GO" id="GO:0042910">
    <property type="term" value="F:xenobiotic transmembrane transporter activity"/>
    <property type="evidence" value="ECO:0007669"/>
    <property type="project" value="InterPro"/>
</dbReference>
<keyword evidence="7 10" id="KW-1133">Transmembrane helix</keyword>
<dbReference type="Pfam" id="PF01554">
    <property type="entry name" value="MatE"/>
    <property type="match status" value="2"/>
</dbReference>
<comment type="similarity">
    <text evidence="2">Belongs to the multi antimicrobial extrusion (MATE) (TC 2.A.66.1) family. MepA subfamily.</text>
</comment>
<dbReference type="InterPro" id="IPR048279">
    <property type="entry name" value="MdtK-like"/>
</dbReference>
<dbReference type="GO" id="GO:0005886">
    <property type="term" value="C:plasma membrane"/>
    <property type="evidence" value="ECO:0007669"/>
    <property type="project" value="UniProtKB-SubCell"/>
</dbReference>
<evidence type="ECO:0000256" key="3">
    <source>
        <dbReference type="ARBA" id="ARBA00022106"/>
    </source>
</evidence>
<evidence type="ECO:0000256" key="1">
    <source>
        <dbReference type="ARBA" id="ARBA00004651"/>
    </source>
</evidence>
<sequence length="424" mass="45904">MLVTAIYNTADTFFVSRLGTSASGAVGIVFSVMAIFQAIGFTFGTGAASMISRKLGARETEAASRYASSSFFLAFGSGLIFTIYGLFTLDDFMLKLGSTETILPYAKSYAMYILLGAPVMCTSFVMNNVLRAEGKAAFAMVGLVFGALLNIVLDPIFIFKFGLGISGAAIATLISQCISFSILLSVFIFRKSDIRISIRNISRRPKEFFDILTLGTPSLCRQGLASIATVALNVAASAYGDAAVAAMSIVGRTFMLVMSMMIGLGQGFMPVSGYNFGAKNYARVKEAFWFTVKTGLMIMAVTAVTGFIMAPEIVSAFRREDAEVIVIGTLAMRLQFSALILQPLFVSTNMLFQSTGHAARATFLACNRQGVYFLPLILILPPLFGITGVQITQPVSDILSFLTCIPFLYFFMKKLNRLEKEQLS</sequence>
<feature type="transmembrane region" description="Helical" evidence="10">
    <location>
        <begin position="330"/>
        <end position="352"/>
    </location>
</feature>